<gene>
    <name evidence="1" type="ORF">CAL28_11635</name>
</gene>
<dbReference type="RefSeq" id="WP_141218176.1">
    <property type="nucleotide sequence ID" value="NZ_NEVS01000004.1"/>
</dbReference>
<evidence type="ECO:0000313" key="2">
    <source>
        <dbReference type="Proteomes" id="UP000215767"/>
    </source>
</evidence>
<name>A0A261UQV9_9BORD</name>
<dbReference type="OrthoDB" id="9134035at2"/>
<proteinExistence type="predicted"/>
<protein>
    <submittedName>
        <fullName evidence="1">Uncharacterized protein</fullName>
    </submittedName>
</protein>
<reference evidence="2" key="1">
    <citation type="submission" date="2017-05" db="EMBL/GenBank/DDBJ databases">
        <title>Complete and WGS of Bordetella genogroups.</title>
        <authorList>
            <person name="Spilker T."/>
            <person name="Lipuma J."/>
        </authorList>
    </citation>
    <scope>NUCLEOTIDE SEQUENCE [LARGE SCALE GENOMIC DNA]</scope>
    <source>
        <strain evidence="2">AU8856</strain>
    </source>
</reference>
<evidence type="ECO:0000313" key="1">
    <source>
        <dbReference type="EMBL" id="OZI63303.1"/>
    </source>
</evidence>
<comment type="caution">
    <text evidence="1">The sequence shown here is derived from an EMBL/GenBank/DDBJ whole genome shotgun (WGS) entry which is preliminary data.</text>
</comment>
<dbReference type="Proteomes" id="UP000215767">
    <property type="component" value="Unassembled WGS sequence"/>
</dbReference>
<sequence>MKFRLIALGIDESKPLLYQWEIHDVRTGELKGRYIGKAVRGSGRPLSQYRRNVLNLLAGLPYRRNKPDGFRRVHRALADAVIKGDRITLTLLRNVPLGEDINEAERQAIRRFNCTLNG</sequence>
<organism evidence="1 2">
    <name type="scientific">Bordetella genomosp. 11</name>
    <dbReference type="NCBI Taxonomy" id="1416808"/>
    <lineage>
        <taxon>Bacteria</taxon>
        <taxon>Pseudomonadati</taxon>
        <taxon>Pseudomonadota</taxon>
        <taxon>Betaproteobacteria</taxon>
        <taxon>Burkholderiales</taxon>
        <taxon>Alcaligenaceae</taxon>
        <taxon>Bordetella</taxon>
    </lineage>
</organism>
<dbReference type="AlphaFoldDB" id="A0A261UQV9"/>
<dbReference type="EMBL" id="NEVS01000004">
    <property type="protein sequence ID" value="OZI63303.1"/>
    <property type="molecule type" value="Genomic_DNA"/>
</dbReference>
<accession>A0A261UQV9</accession>
<keyword evidence="2" id="KW-1185">Reference proteome</keyword>